<evidence type="ECO:0000259" key="3">
    <source>
        <dbReference type="Pfam" id="PF00326"/>
    </source>
</evidence>
<dbReference type="InterPro" id="IPR001375">
    <property type="entry name" value="Peptidase_S9_cat"/>
</dbReference>
<sequence length="681" mass="73114">MKTSRIIAGAAAGLALAGGAAAQAPLEIADLFEISQAGSAVLSPDGGHIAYTLSDPRNVVEGEENGPPDVHLWIGEAGGGTRSYVSGHISVSDIAWRPGAGTVTFTAKRGDDEHSALYEIDPTGGEAVRLFAHDTAISGYVWGPQGETLYFVAKAEEDEEPYTDQGFNARVYEEDVEPAHLWTVQPEAGTEPEAEQVELEGHVSALSMSHSGDLIAVAIAPTPLIDDHYMNRRWHVVDTQSGEIRSTLETEGKTGGVSFSPDDRHLALIAGADRHDPTAGTLAIADVRSGEFALVARAAEQHIQDMAWIDNESVLALAHVGTASALVTYTLDGEETARSVQDDVVLRSLDGQAGASRFAATADAPTHPREAFFVSADGALERVQNHNEFLSARTLGDQQVFRFEARDGVEIEGVLITPPGDAPRGGWPLILTVHGGPEAHDSNGWLTNYSDPGHIGAGDGYAVFYPNYRGSTGRGEAFAKAHQNDYAGTEFNDLVDGVDALVEAGIADRDRVGITGGSYGGYASMWGATALTEHFAASVAFVGISDQISKFLTTDIPNEAYLVHSREWPWEDWQNLLERSPIFHAGDSQTPTLILHGEDDTRVYPGQSLELYRSLKLRSDAPVRLIFYPGEGHGNRKAAAQFDYAHRMMRWFDHYLQGEGGGPPASDLPFSELIESGEDSD</sequence>
<evidence type="ECO:0000313" key="5">
    <source>
        <dbReference type="Proteomes" id="UP000305451"/>
    </source>
</evidence>
<dbReference type="GO" id="GO:0004252">
    <property type="term" value="F:serine-type endopeptidase activity"/>
    <property type="evidence" value="ECO:0007669"/>
    <property type="project" value="TreeGrafter"/>
</dbReference>
<keyword evidence="5" id="KW-1185">Reference proteome</keyword>
<dbReference type="OrthoDB" id="1094230at2"/>
<keyword evidence="2" id="KW-0732">Signal</keyword>
<dbReference type="Proteomes" id="UP000305451">
    <property type="component" value="Unassembled WGS sequence"/>
</dbReference>
<dbReference type="GO" id="GO:0006508">
    <property type="term" value="P:proteolysis"/>
    <property type="evidence" value="ECO:0007669"/>
    <property type="project" value="InterPro"/>
</dbReference>
<dbReference type="Gene3D" id="2.130.10.10">
    <property type="entry name" value="YVTN repeat-like/Quinoprotein amine dehydrogenase"/>
    <property type="match status" value="1"/>
</dbReference>
<dbReference type="InterPro" id="IPR029058">
    <property type="entry name" value="AB_hydrolase_fold"/>
</dbReference>
<feature type="chain" id="PRO_5020222961" evidence="2">
    <location>
        <begin position="23"/>
        <end position="681"/>
    </location>
</feature>
<gene>
    <name evidence="4" type="ORF">E5162_09035</name>
</gene>
<feature type="domain" description="Peptidase S9 prolyl oligopeptidase catalytic" evidence="3">
    <location>
        <begin position="457"/>
        <end position="658"/>
    </location>
</feature>
<evidence type="ECO:0000256" key="2">
    <source>
        <dbReference type="SAM" id="SignalP"/>
    </source>
</evidence>
<dbReference type="PANTHER" id="PTHR42776">
    <property type="entry name" value="SERINE PEPTIDASE S9 FAMILY MEMBER"/>
    <property type="match status" value="1"/>
</dbReference>
<dbReference type="InterPro" id="IPR015943">
    <property type="entry name" value="WD40/YVTN_repeat-like_dom_sf"/>
</dbReference>
<feature type="signal peptide" evidence="2">
    <location>
        <begin position="1"/>
        <end position="22"/>
    </location>
</feature>
<dbReference type="RefSeq" id="WP_135944913.1">
    <property type="nucleotide sequence ID" value="NZ_BMEI01000002.1"/>
</dbReference>
<dbReference type="SUPFAM" id="SSF69322">
    <property type="entry name" value="Tricorn protease domain 2"/>
    <property type="match status" value="1"/>
</dbReference>
<keyword evidence="1" id="KW-0378">Hydrolase</keyword>
<comment type="caution">
    <text evidence="4">The sequence shown here is derived from an EMBL/GenBank/DDBJ whole genome shotgun (WGS) entry which is preliminary data.</text>
</comment>
<evidence type="ECO:0000256" key="1">
    <source>
        <dbReference type="ARBA" id="ARBA00022801"/>
    </source>
</evidence>
<dbReference type="Gene3D" id="3.40.50.1820">
    <property type="entry name" value="alpha/beta hydrolase"/>
    <property type="match status" value="1"/>
</dbReference>
<dbReference type="AlphaFoldDB" id="A0A4S2HB73"/>
<dbReference type="Pfam" id="PF00326">
    <property type="entry name" value="Peptidase_S9"/>
    <property type="match status" value="1"/>
</dbReference>
<dbReference type="PANTHER" id="PTHR42776:SF27">
    <property type="entry name" value="DIPEPTIDYL PEPTIDASE FAMILY MEMBER 6"/>
    <property type="match status" value="1"/>
</dbReference>
<evidence type="ECO:0000313" key="4">
    <source>
        <dbReference type="EMBL" id="TGY93195.1"/>
    </source>
</evidence>
<reference evidence="4 5" key="1">
    <citation type="journal article" date="2013" name="Int. J. Syst. Evol. Microbiol.">
        <title>Marinicauda pacifica gen. nov., sp. nov., a prosthecate alphaproteobacterium of the family Hyphomonadaceae isolated from deep seawater.</title>
        <authorList>
            <person name="Zhang X.Y."/>
            <person name="Li G.W."/>
            <person name="Wang C.S."/>
            <person name="Zhang Y.J."/>
            <person name="Xu X.W."/>
            <person name="Li H."/>
            <person name="Liu A."/>
            <person name="Liu C."/>
            <person name="Xie B.B."/>
            <person name="Qin Q.L."/>
            <person name="Xu Z."/>
            <person name="Chen X.L."/>
            <person name="Zhou B.C."/>
            <person name="Zhang Y.Z."/>
        </authorList>
    </citation>
    <scope>NUCLEOTIDE SEQUENCE [LARGE SCALE GENOMIC DNA]</scope>
    <source>
        <strain evidence="4 5">P-1 km-3</strain>
    </source>
</reference>
<name>A0A4S2HB73_9PROT</name>
<protein>
    <submittedName>
        <fullName evidence="4">S9 family peptidase</fullName>
    </submittedName>
</protein>
<dbReference type="InterPro" id="IPR011042">
    <property type="entry name" value="6-blade_b-propeller_TolB-like"/>
</dbReference>
<dbReference type="Gene3D" id="2.120.10.30">
    <property type="entry name" value="TolB, C-terminal domain"/>
    <property type="match status" value="1"/>
</dbReference>
<proteinExistence type="predicted"/>
<dbReference type="SUPFAM" id="SSF53474">
    <property type="entry name" value="alpha/beta-Hydrolases"/>
    <property type="match status" value="1"/>
</dbReference>
<accession>A0A4S2HB73</accession>
<organism evidence="4 5">
    <name type="scientific">Marinicauda pacifica</name>
    <dbReference type="NCBI Taxonomy" id="1133559"/>
    <lineage>
        <taxon>Bacteria</taxon>
        <taxon>Pseudomonadati</taxon>
        <taxon>Pseudomonadota</taxon>
        <taxon>Alphaproteobacteria</taxon>
        <taxon>Maricaulales</taxon>
        <taxon>Maricaulaceae</taxon>
        <taxon>Marinicauda</taxon>
    </lineage>
</organism>
<dbReference type="EMBL" id="SRXV01000002">
    <property type="protein sequence ID" value="TGY93195.1"/>
    <property type="molecule type" value="Genomic_DNA"/>
</dbReference>